<feature type="domain" description="Peptidase S1" evidence="4">
    <location>
        <begin position="26"/>
        <end position="172"/>
    </location>
</feature>
<feature type="domain" description="Peptidase S1" evidence="4">
    <location>
        <begin position="1863"/>
        <end position="2057"/>
    </location>
</feature>
<dbReference type="AlphaFoldDB" id="A0A077ZA46"/>
<dbReference type="EMBL" id="HG805966">
    <property type="protein sequence ID" value="CDW55590.1"/>
    <property type="molecule type" value="Genomic_DNA"/>
</dbReference>
<dbReference type="OrthoDB" id="8440449at2759"/>
<dbReference type="PROSITE" id="PS00135">
    <property type="entry name" value="TRYPSIN_SER"/>
    <property type="match status" value="5"/>
</dbReference>
<evidence type="ECO:0000256" key="2">
    <source>
        <dbReference type="ARBA" id="ARBA00024195"/>
    </source>
</evidence>
<keyword evidence="6" id="KW-1185">Reference proteome</keyword>
<dbReference type="PANTHER" id="PTHR24256">
    <property type="entry name" value="TRYPTASE-RELATED"/>
    <property type="match status" value="1"/>
</dbReference>
<dbReference type="GO" id="GO:0006508">
    <property type="term" value="P:proteolysis"/>
    <property type="evidence" value="ECO:0007669"/>
    <property type="project" value="UniProtKB-KW"/>
</dbReference>
<keyword evidence="3" id="KW-0720">Serine protease</keyword>
<dbReference type="SUPFAM" id="SSF50494">
    <property type="entry name" value="Trypsin-like serine proteases"/>
    <property type="match status" value="8"/>
</dbReference>
<dbReference type="STRING" id="36087.A0A077ZA46"/>
<proteinExistence type="inferred from homology"/>
<feature type="domain" description="Peptidase S1" evidence="4">
    <location>
        <begin position="815"/>
        <end position="1051"/>
    </location>
</feature>
<dbReference type="InterPro" id="IPR009003">
    <property type="entry name" value="Peptidase_S1_PA"/>
</dbReference>
<reference evidence="5" key="1">
    <citation type="submission" date="2014-01" db="EMBL/GenBank/DDBJ databases">
        <authorList>
            <person name="Aslett M."/>
        </authorList>
    </citation>
    <scope>NUCLEOTIDE SEQUENCE</scope>
</reference>
<dbReference type="InterPro" id="IPR018114">
    <property type="entry name" value="TRYPSIN_HIS"/>
</dbReference>
<gene>
    <name evidence="5" type="ORF">TTRE_0000386301</name>
</gene>
<evidence type="ECO:0000256" key="1">
    <source>
        <dbReference type="ARBA" id="ARBA00023157"/>
    </source>
</evidence>
<keyword evidence="1" id="KW-1015">Disulfide bond</keyword>
<feature type="domain" description="Peptidase S1" evidence="4">
    <location>
        <begin position="1571"/>
        <end position="1864"/>
    </location>
</feature>
<dbReference type="PROSITE" id="PS00134">
    <property type="entry name" value="TRYPSIN_HIS"/>
    <property type="match status" value="5"/>
</dbReference>
<evidence type="ECO:0000313" key="6">
    <source>
        <dbReference type="Proteomes" id="UP000030665"/>
    </source>
</evidence>
<evidence type="ECO:0000259" key="4">
    <source>
        <dbReference type="PROSITE" id="PS50240"/>
    </source>
</evidence>
<dbReference type="InterPro" id="IPR033116">
    <property type="entry name" value="TRYPSIN_SER"/>
</dbReference>
<dbReference type="SMART" id="SM00020">
    <property type="entry name" value="Tryp_SPc"/>
    <property type="match status" value="8"/>
</dbReference>
<evidence type="ECO:0000256" key="3">
    <source>
        <dbReference type="RuleBase" id="RU363034"/>
    </source>
</evidence>
<dbReference type="Gene3D" id="2.40.10.10">
    <property type="entry name" value="Trypsin-like serine proteases"/>
    <property type="match status" value="10"/>
</dbReference>
<dbReference type="Proteomes" id="UP000030665">
    <property type="component" value="Unassembled WGS sequence"/>
</dbReference>
<organism evidence="5 6">
    <name type="scientific">Trichuris trichiura</name>
    <name type="common">Whipworm</name>
    <name type="synonym">Trichocephalus trichiurus</name>
    <dbReference type="NCBI Taxonomy" id="36087"/>
    <lineage>
        <taxon>Eukaryota</taxon>
        <taxon>Metazoa</taxon>
        <taxon>Ecdysozoa</taxon>
        <taxon>Nematoda</taxon>
        <taxon>Enoplea</taxon>
        <taxon>Dorylaimia</taxon>
        <taxon>Trichinellida</taxon>
        <taxon>Trichuridae</taxon>
        <taxon>Trichuris</taxon>
    </lineage>
</organism>
<dbReference type="CDD" id="cd00190">
    <property type="entry name" value="Tryp_SPc"/>
    <property type="match status" value="7"/>
</dbReference>
<dbReference type="PROSITE" id="PS50240">
    <property type="entry name" value="TRYPSIN_DOM"/>
    <property type="match status" value="8"/>
</dbReference>
<feature type="domain" description="Peptidase S1" evidence="4">
    <location>
        <begin position="1360"/>
        <end position="1574"/>
    </location>
</feature>
<keyword evidence="3" id="KW-0645">Protease</keyword>
<evidence type="ECO:0000313" key="5">
    <source>
        <dbReference type="EMBL" id="CDW55590.1"/>
    </source>
</evidence>
<protein>
    <submittedName>
        <fullName evidence="5">Trypsin domain containing protein</fullName>
    </submittedName>
</protein>
<dbReference type="GO" id="GO:0004252">
    <property type="term" value="F:serine-type endopeptidase activity"/>
    <property type="evidence" value="ECO:0007669"/>
    <property type="project" value="InterPro"/>
</dbReference>
<feature type="domain" description="Peptidase S1" evidence="4">
    <location>
        <begin position="1057"/>
        <end position="1335"/>
    </location>
</feature>
<accession>A0A077ZA46</accession>
<dbReference type="Pfam" id="PF00089">
    <property type="entry name" value="Trypsin"/>
    <property type="match status" value="11"/>
</dbReference>
<dbReference type="InterPro" id="IPR043504">
    <property type="entry name" value="Peptidase_S1_PA_chymotrypsin"/>
</dbReference>
<comment type="similarity">
    <text evidence="2">Belongs to the peptidase S1 family. CLIP subfamily.</text>
</comment>
<dbReference type="InterPro" id="IPR051487">
    <property type="entry name" value="Ser/Thr_Proteases_Immune/Dev"/>
</dbReference>
<dbReference type="InterPro" id="IPR001254">
    <property type="entry name" value="Trypsin_dom"/>
</dbReference>
<name>A0A077ZA46_TRITR</name>
<sequence length="2063" mass="232609">MRIYSLAICGKPYFDPASEYKRTNRIVRGFNAVPHSHPWQALIYVAINGTKYKCGGSLIDWNDHNSSDLVLTAAHCVIDMDAKAGVPLVHPEDVHVYFGIHNLKRLKETRQIYAVTHIIPATFHEFNKANDIAILKLDRNVYYNKYVQGICLPSINEELAPQGGRCFVTGWGSIGKLKSFVDAFCLHEMEEFTVYTKVSRYLDWMRKAICGKPYFDPSPEYKWTNRIIRGFNAVPHSHPWQALIYITINGLVSKCGGSLIDWDDRNSSDLVLTAAHCVIDTDQFGKSTSRWEELAYHVNRLIKKNPKVAVPLANPEDVDVYFGVHHLKGPEDTRQKRAVTHIIPGIFHEFNKKDDIAILKLDRKVNYNKYIQGICLPSIDEKFTPYKGRCFVTGWGSIGELQSFLFYAGNGQNPKELQQFEVSMYDGKVHYSGYKEKNMLCHRMNLGGSAEGDSGGPLACLKDDKYVLYGIISFSVDVSCLRHMEEFAVFTKVSRYLDWMKKAICGKPYFDPVPEYKRTNRIVRGFNAVPHSHPWQALIYVTINGRKYKCGGSLIDWNDHNSSDLVLTAAHCVIDTDQFRNSTSLFEELMFHVNRLIKWDAKAGVPLANPKDVKVYFGAHNIKHPEDTRQKYAVTHIIPGTFNEFNEEDDIAILKLNRKVNYNKYIQGICLPSIDEELPPQGGRCFVTGWGSIGNGQNPDELQQFEVSMYDGNVHHSGYNKKNMLCSRKNEDGIDEGDSGGPLACLKDSKYVLYGIISFSVGVCGLYRMQEFAVFTKVTKYLNWMRKVIPTTVNHAICGKPYFDPVPKPKRNNRIVDGFEAVPHSHPWQAVIYVNMNGSLSLCGGSLIDWNGHNSSDLILTAAHCVIDIDQFRKSTSRFDELKFHVNRLIKRDTKAGVPLVKPEDVHVYVGAHNIKKVERTRQEYPVTLIIPGTFHEFNEKEDIAILKLGRKSSISRQILCSVSLFYAGNQENPDKLQQFEVSLYDGKVRYSGYNKNNMLCHRMNKGGSAEGDSGGPLACMKDDKYVIYGIISFSVEAICGKPYFDPVPEYKWNNRIVRGFKAVPHSHPWQALIYVTTNGTKYKCGGSLIDWNNHNSSDLVLTAAHCIIDIDQFGKSTSGWEELVYHVNRLIKNDPKVAVPLANPEDVDVYFGAHNIKHPEDTRQKYAVTHIIPGIFHEFDKKDDIAILKLDRKVNYNKYIQGICLPSVDEELAPQGGRCFVTGWGTIGKLQFFLFYSGNGQYPNELQQFEVSMHDGKVRYSGYNKKNMLCSRKNGGGIDQGDSGGPLACLKDNRYVLYGIISFSVDVFCLYKSQEFAVFTKVSRYLNWMRKVIPTIVNHAICGKPYFDPIPLHKRNNRIVHGFEAVPHSHPWQAAIYVDMIDSVSICGGSLIDWNGHNSSDLVLTAAHCVIDTKAKVEVPLANPENVTVYLGAHNLGRLENTRQEYGVTHIIAGAFNEFNEKDDIAILKLGRKVYYNKYIQGICLPSINEEAVPKGSRCFVTGWGTIGNEQNPDELQQFEVSLYDGKVRYSAYNKKKMLCHPMNEGGCAEAVCGKPHFDPLPEHKRNNRILHGFEAVPHSHPWQAVVYVNINGPLSFCGGSLIDWNDHNSSDLVLTAAHCVIDTKGKVEVPLANPENVTVYLGAHNLKRVETTREKYAVTHIIPGAFHEFNEKDDIAILKLGRKVYYNKYIQGICLPSINEEIASKGSRCFVTGWGRTGNGRNPGELQQLEVSLYGGIVQYSGYSKKKMLCHRMNEGGSAQGDSGGPLACLKDNKFVLYGIISFSVDVFCLHEKEEFGVFTKAVCGKPYFDPVPVHGRNNRIVHGFEAVPHSHPWQALIYVNINGSLSKCGGSLIDWNGHNSSDLVLTAAHCVIYIDRFRNSISLFKELMFHLEKSIKRKAKVEVPLANPENVTVYLGAHNLKRVETTREKYAVTHIIPGTYHKFNEKDDIAILNLFYTGNGRNPDELQQLEVSLYGGKVLYSGFNKKNTLHHRKDEGGSAEGDSGGPLACLKDNKFVLYGIISFSIDVVGFDKTEEFSVFTEVSKYLNWMREVIPTTVNYV</sequence>
<feature type="domain" description="Peptidase S1" evidence="4">
    <location>
        <begin position="522"/>
        <end position="790"/>
    </location>
</feature>
<keyword evidence="3" id="KW-0378">Hydrolase</keyword>
<reference evidence="5" key="2">
    <citation type="submission" date="2014-03" db="EMBL/GenBank/DDBJ databases">
        <title>The whipworm genome and dual-species transcriptomics of an intimate host-pathogen interaction.</title>
        <authorList>
            <person name="Foth B.J."/>
            <person name="Tsai I.J."/>
            <person name="Reid A.J."/>
            <person name="Bancroft A.J."/>
            <person name="Nichol S."/>
            <person name="Tracey A."/>
            <person name="Holroyd N."/>
            <person name="Cotton J.A."/>
            <person name="Stanley E.J."/>
            <person name="Zarowiecki M."/>
            <person name="Liu J.Z."/>
            <person name="Huckvale T."/>
            <person name="Cooper P.J."/>
            <person name="Grencis R.K."/>
            <person name="Berriman M."/>
        </authorList>
    </citation>
    <scope>NUCLEOTIDE SEQUENCE [LARGE SCALE GENOMIC DNA]</scope>
</reference>
<feature type="domain" description="Peptidase S1" evidence="4">
    <location>
        <begin position="227"/>
        <end position="505"/>
    </location>
</feature>